<dbReference type="AlphaFoldDB" id="A0A6C0BQI9"/>
<feature type="domain" description="Protein kinase" evidence="3">
    <location>
        <begin position="35"/>
        <end position="303"/>
    </location>
</feature>
<dbReference type="InterPro" id="IPR008271">
    <property type="entry name" value="Ser/Thr_kinase_AS"/>
</dbReference>
<dbReference type="GO" id="GO:0005524">
    <property type="term" value="F:ATP binding"/>
    <property type="evidence" value="ECO:0007669"/>
    <property type="project" value="UniProtKB-KW"/>
</dbReference>
<dbReference type="PANTHER" id="PTHR24055">
    <property type="entry name" value="MITOGEN-ACTIVATED PROTEIN KINASE"/>
    <property type="match status" value="1"/>
</dbReference>
<protein>
    <recommendedName>
        <fullName evidence="3">Protein kinase domain-containing protein</fullName>
    </recommendedName>
</protein>
<evidence type="ECO:0000313" key="4">
    <source>
        <dbReference type="EMBL" id="QHS93658.1"/>
    </source>
</evidence>
<dbReference type="InterPro" id="IPR011009">
    <property type="entry name" value="Kinase-like_dom_sf"/>
</dbReference>
<keyword evidence="2" id="KW-0067">ATP-binding</keyword>
<dbReference type="PROSITE" id="PS50011">
    <property type="entry name" value="PROTEIN_KINASE_DOM"/>
    <property type="match status" value="1"/>
</dbReference>
<dbReference type="PROSITE" id="PS00108">
    <property type="entry name" value="PROTEIN_KINASE_ST"/>
    <property type="match status" value="1"/>
</dbReference>
<dbReference type="EMBL" id="MN739208">
    <property type="protein sequence ID" value="QHS93658.1"/>
    <property type="molecule type" value="Genomic_DNA"/>
</dbReference>
<evidence type="ECO:0000256" key="2">
    <source>
        <dbReference type="ARBA" id="ARBA00022840"/>
    </source>
</evidence>
<accession>A0A6C0BQI9</accession>
<dbReference type="SMART" id="SM00220">
    <property type="entry name" value="S_TKc"/>
    <property type="match status" value="1"/>
</dbReference>
<evidence type="ECO:0000259" key="3">
    <source>
        <dbReference type="PROSITE" id="PS50011"/>
    </source>
</evidence>
<name>A0A6C0BQI9_9ZZZZ</name>
<keyword evidence="1" id="KW-0547">Nucleotide-binding</keyword>
<reference evidence="4" key="1">
    <citation type="journal article" date="2020" name="Nature">
        <title>Giant virus diversity and host interactions through global metagenomics.</title>
        <authorList>
            <person name="Schulz F."/>
            <person name="Roux S."/>
            <person name="Paez-Espino D."/>
            <person name="Jungbluth S."/>
            <person name="Walsh D.A."/>
            <person name="Denef V.J."/>
            <person name="McMahon K.D."/>
            <person name="Konstantinidis K.T."/>
            <person name="Eloe-Fadrosh E.A."/>
            <person name="Kyrpides N.C."/>
            <person name="Woyke T."/>
        </authorList>
    </citation>
    <scope>NUCLEOTIDE SEQUENCE</scope>
    <source>
        <strain evidence="4">GVMAG-M-3300018080-19</strain>
    </source>
</reference>
<dbReference type="GO" id="GO:0004672">
    <property type="term" value="F:protein kinase activity"/>
    <property type="evidence" value="ECO:0007669"/>
    <property type="project" value="InterPro"/>
</dbReference>
<evidence type="ECO:0000256" key="1">
    <source>
        <dbReference type="ARBA" id="ARBA00022741"/>
    </source>
</evidence>
<proteinExistence type="predicted"/>
<organism evidence="4">
    <name type="scientific">viral metagenome</name>
    <dbReference type="NCBI Taxonomy" id="1070528"/>
    <lineage>
        <taxon>unclassified sequences</taxon>
        <taxon>metagenomes</taxon>
        <taxon>organismal metagenomes</taxon>
    </lineage>
</organism>
<dbReference type="SUPFAM" id="SSF56112">
    <property type="entry name" value="Protein kinase-like (PK-like)"/>
    <property type="match status" value="1"/>
</dbReference>
<dbReference type="Gene3D" id="3.30.200.20">
    <property type="entry name" value="Phosphorylase Kinase, domain 1"/>
    <property type="match status" value="1"/>
</dbReference>
<dbReference type="Pfam" id="PF00069">
    <property type="entry name" value="Pkinase"/>
    <property type="match status" value="1"/>
</dbReference>
<dbReference type="InterPro" id="IPR050117">
    <property type="entry name" value="MAPK"/>
</dbReference>
<sequence length="324" mass="36753">MSLSMTDNISSTVKKKNNKEMPFGRRIYAKFAYPYQLKHPIAKGEYGRVYAAQNIKNGTLVAVKIQPADDEGAVAEYNALRVLRHPRIINFMDAFVCNNLVYMVFPLYPKNLRTALKAKHRLDIRKCAQQLFEAIAHCHQQNFIHRDIKPDNILLDPKCNLILADFGLATKKKVKFDIEASTLWYRAPEALLIGGLSTEYRYDEKVDVWAAACVLAECHMAGQILFRGDSEIGQVFAIFHRLGTPPAHAHGFVHWKDTYPKWPQRPLELPHASPDFIDFLRQCLIIDPEQRWTAASALLHPFLTGTQRVKVTNAPGDAISSAQV</sequence>
<dbReference type="Gene3D" id="1.10.510.10">
    <property type="entry name" value="Transferase(Phosphotransferase) domain 1"/>
    <property type="match status" value="1"/>
</dbReference>
<dbReference type="InterPro" id="IPR000719">
    <property type="entry name" value="Prot_kinase_dom"/>
</dbReference>